<gene>
    <name evidence="2" type="ORF">EKM59_09285</name>
</gene>
<evidence type="ECO:0000313" key="3">
    <source>
        <dbReference type="Proteomes" id="UP000288012"/>
    </source>
</evidence>
<sequence length="305" mass="33280">MPVFLFPEENITVENYTKFCLEKEQNPKRCVFVFLDDSNQNPAKHTLFSIKKGNDDLGKIAQTLGEAGFATLGLPASPDGEDEEDYSEVAMAAVWRAAGAGYTIIFPARIHCSKGDIFAEHLGRLDNTSGTEYELNFWDKKESSNEILADYYLSLVPKLVSFTTMRDNQDRNLEQKLGEFATEDKELDAESEDEYYQNAILKDAFLHGKNSPQDKWLQPPAAWFSPSLLLAIGSGIFGAAGAATVVIGALALAKVITILCPPLILVAAGAAALTIGIAGIGFFAHKHTQARNQPLQFEQASAPAM</sequence>
<evidence type="ECO:0000313" key="2">
    <source>
        <dbReference type="EMBL" id="RUQ81872.1"/>
    </source>
</evidence>
<dbReference type="EMBL" id="RZGR01000031">
    <property type="protein sequence ID" value="RUQ81872.1"/>
    <property type="molecule type" value="Genomic_DNA"/>
</dbReference>
<keyword evidence="1" id="KW-0812">Transmembrane</keyword>
<feature type="transmembrane region" description="Helical" evidence="1">
    <location>
        <begin position="263"/>
        <end position="284"/>
    </location>
</feature>
<accession>A0A3S0V9Q9</accession>
<organism evidence="2 3">
    <name type="scientific">Legionella septentrionalis</name>
    <dbReference type="NCBI Taxonomy" id="2498109"/>
    <lineage>
        <taxon>Bacteria</taxon>
        <taxon>Pseudomonadati</taxon>
        <taxon>Pseudomonadota</taxon>
        <taxon>Gammaproteobacteria</taxon>
        <taxon>Legionellales</taxon>
        <taxon>Legionellaceae</taxon>
        <taxon>Legionella</taxon>
    </lineage>
</organism>
<name>A0A3S0V9Q9_9GAMM</name>
<keyword evidence="1" id="KW-1133">Transmembrane helix</keyword>
<dbReference type="RefSeq" id="WP_127032466.1">
    <property type="nucleotide sequence ID" value="NZ_RZGR01000031.1"/>
</dbReference>
<comment type="caution">
    <text evidence="2">The sequence shown here is derived from an EMBL/GenBank/DDBJ whole genome shotgun (WGS) entry which is preliminary data.</text>
</comment>
<proteinExistence type="predicted"/>
<dbReference type="AlphaFoldDB" id="A0A3S0V9Q9"/>
<keyword evidence="1" id="KW-0472">Membrane</keyword>
<keyword evidence="3" id="KW-1185">Reference proteome</keyword>
<reference evidence="2 3" key="1">
    <citation type="submission" date="2018-12" db="EMBL/GenBank/DDBJ databases">
        <title>Legionella sp,whole genome shotgun sequence.</title>
        <authorList>
            <person name="Wu H."/>
        </authorList>
    </citation>
    <scope>NUCLEOTIDE SEQUENCE [LARGE SCALE GENOMIC DNA]</scope>
    <source>
        <strain evidence="3">km714</strain>
    </source>
</reference>
<protein>
    <submittedName>
        <fullName evidence="2">Uncharacterized protein</fullName>
    </submittedName>
</protein>
<dbReference type="Proteomes" id="UP000288012">
    <property type="component" value="Unassembled WGS sequence"/>
</dbReference>
<evidence type="ECO:0000256" key="1">
    <source>
        <dbReference type="SAM" id="Phobius"/>
    </source>
</evidence>
<feature type="transmembrane region" description="Helical" evidence="1">
    <location>
        <begin position="228"/>
        <end position="251"/>
    </location>
</feature>